<dbReference type="InterPro" id="IPR038502">
    <property type="entry name" value="M1_LTA-4_hydro/amino_C_sf"/>
</dbReference>
<feature type="binding site" evidence="13">
    <location>
        <position position="314"/>
    </location>
    <ligand>
        <name>Zn(2+)</name>
        <dbReference type="ChEBI" id="CHEBI:29105"/>
        <note>catalytic</note>
    </ligand>
</feature>
<evidence type="ECO:0000256" key="12">
    <source>
        <dbReference type="PIRSR" id="PIRSR634015-1"/>
    </source>
</evidence>
<evidence type="ECO:0000256" key="2">
    <source>
        <dbReference type="ARBA" id="ARBA00004496"/>
    </source>
</evidence>
<dbReference type="SUPFAM" id="SSF55486">
    <property type="entry name" value="Metalloproteases ('zincins'), catalytic domain"/>
    <property type="match status" value="1"/>
</dbReference>
<dbReference type="STRING" id="489703.SAMN04488038_11410"/>
<dbReference type="Pfam" id="PF17900">
    <property type="entry name" value="Peptidase_M1_N"/>
    <property type="match status" value="1"/>
</dbReference>
<evidence type="ECO:0000313" key="17">
    <source>
        <dbReference type="Proteomes" id="UP000199233"/>
    </source>
</evidence>
<dbReference type="Gene3D" id="3.30.2010.30">
    <property type="match status" value="1"/>
</dbReference>
<evidence type="ECO:0000256" key="4">
    <source>
        <dbReference type="ARBA" id="ARBA00012564"/>
    </source>
</evidence>
<evidence type="ECO:0000256" key="11">
    <source>
        <dbReference type="ARBA" id="ARBA00023049"/>
    </source>
</evidence>
<dbReference type="Gene3D" id="2.60.40.1730">
    <property type="entry name" value="tricorn interacting facor f3 domain"/>
    <property type="match status" value="1"/>
</dbReference>
<dbReference type="PANTHER" id="PTHR45726">
    <property type="entry name" value="LEUKOTRIENE A-4 HYDROLASE"/>
    <property type="match status" value="1"/>
</dbReference>
<keyword evidence="9" id="KW-0378">Hydrolase</keyword>
<evidence type="ECO:0000256" key="10">
    <source>
        <dbReference type="ARBA" id="ARBA00022833"/>
    </source>
</evidence>
<dbReference type="Gene3D" id="1.25.40.320">
    <property type="entry name" value="Peptidase M1, leukotriene A4 hydrolase/aminopeptidase C-terminal domain"/>
    <property type="match status" value="1"/>
</dbReference>
<protein>
    <recommendedName>
        <fullName evidence="5">Aminopeptidase N</fullName>
        <ecNumber evidence="4">3.4.11.2</ecNumber>
    </recommendedName>
</protein>
<dbReference type="InterPro" id="IPR014782">
    <property type="entry name" value="Peptidase_M1_dom"/>
</dbReference>
<dbReference type="InterPro" id="IPR042097">
    <property type="entry name" value="Aminopeptidase_N-like_N_sf"/>
</dbReference>
<gene>
    <name evidence="16" type="ORF">SAMN04488038_11410</name>
</gene>
<dbReference type="SUPFAM" id="SSF63737">
    <property type="entry name" value="Leukotriene A4 hydrolase N-terminal domain"/>
    <property type="match status" value="1"/>
</dbReference>
<evidence type="ECO:0000259" key="15">
    <source>
        <dbReference type="SMART" id="SM01263"/>
    </source>
</evidence>
<dbReference type="InterPro" id="IPR034015">
    <property type="entry name" value="M1_LTA4H"/>
</dbReference>
<comment type="subcellular location">
    <subcellularLocation>
        <location evidence="2">Cytoplasm</location>
    </subcellularLocation>
</comment>
<dbReference type="InterPro" id="IPR001930">
    <property type="entry name" value="Peptidase_M1"/>
</dbReference>
<dbReference type="Proteomes" id="UP000199233">
    <property type="component" value="Unassembled WGS sequence"/>
</dbReference>
<feature type="binding site" evidence="13">
    <location>
        <position position="318"/>
    </location>
    <ligand>
        <name>Zn(2+)</name>
        <dbReference type="ChEBI" id="CHEBI:29105"/>
        <note>catalytic</note>
    </ligand>
</feature>
<dbReference type="OrthoDB" id="100605at2"/>
<dbReference type="Pfam" id="PF01433">
    <property type="entry name" value="Peptidase_M1"/>
    <property type="match status" value="1"/>
</dbReference>
<dbReference type="EC" id="3.4.11.2" evidence="4"/>
<evidence type="ECO:0000256" key="7">
    <source>
        <dbReference type="ARBA" id="ARBA00022670"/>
    </source>
</evidence>
<dbReference type="InterPro" id="IPR027268">
    <property type="entry name" value="Peptidase_M4/M1_CTD_sf"/>
</dbReference>
<evidence type="ECO:0000313" key="16">
    <source>
        <dbReference type="EMBL" id="SER01703.1"/>
    </source>
</evidence>
<comment type="catalytic activity">
    <reaction evidence="1">
        <text>Release of an N-terminal amino acid, Xaa-|-Yaa- from a peptide, amide or arylamide. Xaa is preferably Ala, but may be most amino acids including Pro (slow action). When a terminal hydrophobic residue is followed by a prolyl residue, the two may be released as an intact Xaa-Pro dipeptide.</text>
        <dbReference type="EC" id="3.4.11.2"/>
    </reaction>
</comment>
<dbReference type="AlphaFoldDB" id="A0A1H9KS84"/>
<evidence type="ECO:0000256" key="14">
    <source>
        <dbReference type="SAM" id="SignalP"/>
    </source>
</evidence>
<dbReference type="GO" id="GO:0006508">
    <property type="term" value="P:proteolysis"/>
    <property type="evidence" value="ECO:0007669"/>
    <property type="project" value="UniProtKB-KW"/>
</dbReference>
<dbReference type="RefSeq" id="WP_093288963.1">
    <property type="nucleotide sequence ID" value="NZ_FOFS01000014.1"/>
</dbReference>
<keyword evidence="8 13" id="KW-0479">Metal-binding</keyword>
<keyword evidence="16" id="KW-0031">Aminopeptidase</keyword>
<dbReference type="InterPro" id="IPR015211">
    <property type="entry name" value="Peptidase_M1_C"/>
</dbReference>
<feature type="domain" description="Peptidase M1 leukotriene A4 hydrolase/aminopeptidase C-terminal" evidence="15">
    <location>
        <begin position="479"/>
        <end position="617"/>
    </location>
</feature>
<dbReference type="GO" id="GO:0008237">
    <property type="term" value="F:metallopeptidase activity"/>
    <property type="evidence" value="ECO:0007669"/>
    <property type="project" value="UniProtKB-KW"/>
</dbReference>
<evidence type="ECO:0000256" key="8">
    <source>
        <dbReference type="ARBA" id="ARBA00022723"/>
    </source>
</evidence>
<evidence type="ECO:0000256" key="6">
    <source>
        <dbReference type="ARBA" id="ARBA00022490"/>
    </source>
</evidence>
<feature type="signal peptide" evidence="14">
    <location>
        <begin position="1"/>
        <end position="22"/>
    </location>
</feature>
<keyword evidence="17" id="KW-1185">Reference proteome</keyword>
<keyword evidence="6" id="KW-0963">Cytoplasm</keyword>
<dbReference type="InterPro" id="IPR045357">
    <property type="entry name" value="Aminopeptidase_N-like_N"/>
</dbReference>
<name>A0A1H9KS84_9GAMM</name>
<sequence length="621" mass="69349">MSTLRRFLPAPLLGLLLGSAQAATPSVSMSDPHSYANTQDFRTRALSLDLDVDFAAKVLRGHVELQLERVNPQARTLILDTRDLTIRAVQAGDDKRLKATGFTLAPRDAVLGQALSIQMPAQADRVRIEYSTQPQASGLQWLSPAQTAGGKQPYLFTQSQAIHARSWIPLQDTPQIRAPYRAHIKTPKNLRAVMSANNDPQSPRNGRYQFEMPQAIPSYLIALAVGDIEFRSTGPRTGVYAEPSVVAAAAKEFEDTEQMMQRCEAVFGPYRWGRYDLLILPPSFPYGGMENPRLTFASPTVIAGDKSLVSLVAHELAHSWSGNLVTNASWADFWLNEGFTNHLTYRIMEEVYGADIAQQERALGAVDLKKSLELADRDGDRTLAPDLKGRDPDDGVTDVPYDRGAFFLAYLEQRYTRPVFDAFLRGWFDSHAFQSVHTADFLGYLQTQLMAKYPDRVSMAKVDEWIHAPQMPADTPWPADAFAQLDAQRQAWLDGKLTLAQLDTANWNPRHWVYWLDTLPVLSVAQMQALDQAYGFSRSRNQIIAGHWWALAARSAYAPADAGIAQYLRDVGRMRLITPIYRALAQTPQGRARAQALFAQDKPRYHPIAQTAIESLLADKP</sequence>
<keyword evidence="7" id="KW-0645">Protease</keyword>
<dbReference type="GO" id="GO:0008270">
    <property type="term" value="F:zinc ion binding"/>
    <property type="evidence" value="ECO:0007669"/>
    <property type="project" value="InterPro"/>
</dbReference>
<dbReference type="CDD" id="cd09599">
    <property type="entry name" value="M1_LTA4H"/>
    <property type="match status" value="1"/>
</dbReference>
<keyword evidence="10 13" id="KW-0862">Zinc</keyword>
<feature type="active site" description="Proton donor" evidence="12">
    <location>
        <position position="401"/>
    </location>
</feature>
<accession>A0A1H9KS84</accession>
<dbReference type="FunFam" id="3.30.2010.30:FF:000001">
    <property type="entry name" value="Leukotriene A(4) hydrolase"/>
    <property type="match status" value="1"/>
</dbReference>
<evidence type="ECO:0000256" key="9">
    <source>
        <dbReference type="ARBA" id="ARBA00022801"/>
    </source>
</evidence>
<evidence type="ECO:0000256" key="5">
    <source>
        <dbReference type="ARBA" id="ARBA00015611"/>
    </source>
</evidence>
<reference evidence="16 17" key="1">
    <citation type="submission" date="2016-10" db="EMBL/GenBank/DDBJ databases">
        <authorList>
            <person name="de Groot N.N."/>
        </authorList>
    </citation>
    <scope>NUCLEOTIDE SEQUENCE [LARGE SCALE GENOMIC DNA]</scope>
    <source>
        <strain evidence="16 17">DSM 25927</strain>
    </source>
</reference>
<dbReference type="EMBL" id="FOFS01000014">
    <property type="protein sequence ID" value="SER01703.1"/>
    <property type="molecule type" value="Genomic_DNA"/>
</dbReference>
<organism evidence="16 17">
    <name type="scientific">Solimonas aquatica</name>
    <dbReference type="NCBI Taxonomy" id="489703"/>
    <lineage>
        <taxon>Bacteria</taxon>
        <taxon>Pseudomonadati</taxon>
        <taxon>Pseudomonadota</taxon>
        <taxon>Gammaproteobacteria</taxon>
        <taxon>Nevskiales</taxon>
        <taxon>Nevskiaceae</taxon>
        <taxon>Solimonas</taxon>
    </lineage>
</organism>
<dbReference type="PANTHER" id="PTHR45726:SF3">
    <property type="entry name" value="LEUKOTRIENE A-4 HYDROLASE"/>
    <property type="match status" value="1"/>
</dbReference>
<evidence type="ECO:0000256" key="1">
    <source>
        <dbReference type="ARBA" id="ARBA00000098"/>
    </source>
</evidence>
<dbReference type="SMART" id="SM01263">
    <property type="entry name" value="Leuk-A4-hydro_C"/>
    <property type="match status" value="1"/>
</dbReference>
<evidence type="ECO:0000256" key="3">
    <source>
        <dbReference type="ARBA" id="ARBA00010136"/>
    </source>
</evidence>
<dbReference type="InterPro" id="IPR016024">
    <property type="entry name" value="ARM-type_fold"/>
</dbReference>
<feature type="binding site" evidence="13">
    <location>
        <position position="337"/>
    </location>
    <ligand>
        <name>Zn(2+)</name>
        <dbReference type="ChEBI" id="CHEBI:29105"/>
        <note>catalytic</note>
    </ligand>
</feature>
<dbReference type="Gene3D" id="1.10.390.10">
    <property type="entry name" value="Neutral Protease Domain 2"/>
    <property type="match status" value="1"/>
</dbReference>
<evidence type="ECO:0000256" key="13">
    <source>
        <dbReference type="PIRSR" id="PIRSR634015-3"/>
    </source>
</evidence>
<dbReference type="GO" id="GO:0016285">
    <property type="term" value="F:alanyl aminopeptidase activity"/>
    <property type="evidence" value="ECO:0007669"/>
    <property type="project" value="UniProtKB-EC"/>
</dbReference>
<dbReference type="Pfam" id="PF09127">
    <property type="entry name" value="Leuk-A4-hydro_C"/>
    <property type="match status" value="1"/>
</dbReference>
<comment type="similarity">
    <text evidence="3">Belongs to the peptidase M1 family.</text>
</comment>
<proteinExistence type="inferred from homology"/>
<dbReference type="PRINTS" id="PR00756">
    <property type="entry name" value="ALADIPTASE"/>
</dbReference>
<dbReference type="SUPFAM" id="SSF48371">
    <property type="entry name" value="ARM repeat"/>
    <property type="match status" value="1"/>
</dbReference>
<keyword evidence="11" id="KW-0482">Metalloprotease</keyword>
<keyword evidence="14" id="KW-0732">Signal</keyword>
<comment type="cofactor">
    <cofactor evidence="13">
        <name>Zn(2+)</name>
        <dbReference type="ChEBI" id="CHEBI:29105"/>
    </cofactor>
    <text evidence="13">Binds 1 zinc ion per subunit.</text>
</comment>
<dbReference type="GO" id="GO:0005737">
    <property type="term" value="C:cytoplasm"/>
    <property type="evidence" value="ECO:0007669"/>
    <property type="project" value="UniProtKB-SubCell"/>
</dbReference>
<dbReference type="InterPro" id="IPR049980">
    <property type="entry name" value="LTA4H_cat"/>
</dbReference>
<feature type="active site" description="Proton acceptor" evidence="12">
    <location>
        <position position="315"/>
    </location>
</feature>
<feature type="chain" id="PRO_5011514513" description="Aminopeptidase N" evidence="14">
    <location>
        <begin position="23"/>
        <end position="621"/>
    </location>
</feature>